<dbReference type="OrthoDB" id="9781691at2"/>
<sequence length="735" mass="77547">MVRFLRPLSLLLALLPAIAGAGEAPVAPPRDARIEAEIAALLARMTLEEKVGQMYMGGWSPDFDLSEVTSSSIGALSGPPDAPTIASIAATARRTRLGIPLLFTQDMIHGYRTLFPMPLGLAASFDPRVIAAAAEGTAREAAAQGMHLALGPMVDLSRDPRWGRVVEGPGEDVFLSRLFAEATVRGLAKGGLAATLKHFVGYGAAEAGREYAATWIPDVQLRDVYLPAFHAGLSAGAPMVMAAFNALNGIPVTANRFALTTLLKGEWGFDGFVVSDWDSVSELKAHGLAATDSDAVALAVNAGLDVEMAGRLFPRLLPDLVRAGRVPMARIDDAVTRVLRVKHRLGLFDATRPAIDPAAATAALATPATREIAREVARRSVVLLKNDADRLPLVAPPPRIAVIGAAAADAGDHMGAWGAAGRREDVPLLLDQLRDRLAGRSEVTFSAPCDDACRSTDGFDAAVATAAASDLVIAVLGEPWWMTAEATSRTRLGLPNHQEELLTRLAATGKPIVLVVIAGRPMVLTETLPKVAAILWTFSPGTMGGAALADLLLGEASPSARLPMSLPRAVGQVPISYDQLPSGRPTGPDLLTSRYLDEEASPLFPFGYGLTYTRFAHRDLRVVADRLRLADTLAVAVTVANVGSRPGREIVQLYVHDLVASRSRPLRQLAALAIVDLAPGESREVTLSVPVADLAFHDDAGRRIVEPGVFRVFVGGSSDATLSADVTVVEGTPSP</sequence>
<evidence type="ECO:0000313" key="6">
    <source>
        <dbReference type="Proteomes" id="UP000292781"/>
    </source>
</evidence>
<dbReference type="InterPro" id="IPR017853">
    <property type="entry name" value="GH"/>
</dbReference>
<name>A0A4Q9VLD7_9HYPH</name>
<dbReference type="InterPro" id="IPR001764">
    <property type="entry name" value="Glyco_hydro_3_N"/>
</dbReference>
<dbReference type="SUPFAM" id="SSF51445">
    <property type="entry name" value="(Trans)glycosidases"/>
    <property type="match status" value="1"/>
</dbReference>
<feature type="chain" id="PRO_5020675012" evidence="3">
    <location>
        <begin position="22"/>
        <end position="735"/>
    </location>
</feature>
<dbReference type="Pfam" id="PF00933">
    <property type="entry name" value="Glyco_hydro_3"/>
    <property type="match status" value="1"/>
</dbReference>
<dbReference type="InterPro" id="IPR036881">
    <property type="entry name" value="Glyco_hydro_3_C_sf"/>
</dbReference>
<accession>A0A4Q9VLD7</accession>
<dbReference type="SMART" id="SM01217">
    <property type="entry name" value="Fn3_like"/>
    <property type="match status" value="1"/>
</dbReference>
<dbReference type="Gene3D" id="2.60.40.10">
    <property type="entry name" value="Immunoglobulins"/>
    <property type="match status" value="1"/>
</dbReference>
<dbReference type="InterPro" id="IPR013783">
    <property type="entry name" value="Ig-like_fold"/>
</dbReference>
<dbReference type="EMBL" id="SJFN01000021">
    <property type="protein sequence ID" value="TBW36283.1"/>
    <property type="molecule type" value="Genomic_DNA"/>
</dbReference>
<proteinExistence type="inferred from homology"/>
<evidence type="ECO:0000259" key="4">
    <source>
        <dbReference type="SMART" id="SM01217"/>
    </source>
</evidence>
<dbReference type="PANTHER" id="PTHR42715:SF10">
    <property type="entry name" value="BETA-GLUCOSIDASE"/>
    <property type="match status" value="1"/>
</dbReference>
<dbReference type="Gene3D" id="3.20.20.300">
    <property type="entry name" value="Glycoside hydrolase, family 3, N-terminal domain"/>
    <property type="match status" value="1"/>
</dbReference>
<dbReference type="InterPro" id="IPR002772">
    <property type="entry name" value="Glyco_hydro_3_C"/>
</dbReference>
<dbReference type="Pfam" id="PF14310">
    <property type="entry name" value="Fn3-like"/>
    <property type="match status" value="1"/>
</dbReference>
<dbReference type="InterPro" id="IPR036962">
    <property type="entry name" value="Glyco_hydro_3_N_sf"/>
</dbReference>
<dbReference type="RefSeq" id="WP_131310279.1">
    <property type="nucleotide sequence ID" value="NZ_SJFN01000021.1"/>
</dbReference>
<dbReference type="Pfam" id="PF01915">
    <property type="entry name" value="Glyco_hydro_3_C"/>
    <property type="match status" value="1"/>
</dbReference>
<protein>
    <submittedName>
        <fullName evidence="5">Glycosyl hydrolase</fullName>
    </submittedName>
</protein>
<feature type="domain" description="Fibronectin type III-like" evidence="4">
    <location>
        <begin position="649"/>
        <end position="718"/>
    </location>
</feature>
<evidence type="ECO:0000313" key="5">
    <source>
        <dbReference type="EMBL" id="TBW36283.1"/>
    </source>
</evidence>
<gene>
    <name evidence="5" type="ORF">EYW49_14350</name>
</gene>
<evidence type="ECO:0000256" key="3">
    <source>
        <dbReference type="SAM" id="SignalP"/>
    </source>
</evidence>
<dbReference type="InterPro" id="IPR026891">
    <property type="entry name" value="Fn3-like"/>
</dbReference>
<dbReference type="InterPro" id="IPR050288">
    <property type="entry name" value="Cellulose_deg_GH3"/>
</dbReference>
<keyword evidence="2 5" id="KW-0378">Hydrolase</keyword>
<keyword evidence="3" id="KW-0732">Signal</keyword>
<dbReference type="SUPFAM" id="SSF52279">
    <property type="entry name" value="Beta-D-glucan exohydrolase, C-terminal domain"/>
    <property type="match status" value="1"/>
</dbReference>
<dbReference type="Gene3D" id="3.40.50.1700">
    <property type="entry name" value="Glycoside hydrolase family 3 C-terminal domain"/>
    <property type="match status" value="1"/>
</dbReference>
<keyword evidence="6" id="KW-1185">Reference proteome</keyword>
<evidence type="ECO:0000256" key="1">
    <source>
        <dbReference type="ARBA" id="ARBA00005336"/>
    </source>
</evidence>
<dbReference type="GO" id="GO:0004553">
    <property type="term" value="F:hydrolase activity, hydrolyzing O-glycosyl compounds"/>
    <property type="evidence" value="ECO:0007669"/>
    <property type="project" value="InterPro"/>
</dbReference>
<comment type="caution">
    <text evidence="5">The sequence shown here is derived from an EMBL/GenBank/DDBJ whole genome shotgun (WGS) entry which is preliminary data.</text>
</comment>
<organism evidence="5 6">
    <name type="scientific">Siculibacillus lacustris</name>
    <dbReference type="NCBI Taxonomy" id="1549641"/>
    <lineage>
        <taxon>Bacteria</taxon>
        <taxon>Pseudomonadati</taxon>
        <taxon>Pseudomonadota</taxon>
        <taxon>Alphaproteobacteria</taxon>
        <taxon>Hyphomicrobiales</taxon>
        <taxon>Ancalomicrobiaceae</taxon>
        <taxon>Siculibacillus</taxon>
    </lineage>
</organism>
<feature type="signal peptide" evidence="3">
    <location>
        <begin position="1"/>
        <end position="21"/>
    </location>
</feature>
<dbReference type="PANTHER" id="PTHR42715">
    <property type="entry name" value="BETA-GLUCOSIDASE"/>
    <property type="match status" value="1"/>
</dbReference>
<dbReference type="Proteomes" id="UP000292781">
    <property type="component" value="Unassembled WGS sequence"/>
</dbReference>
<dbReference type="GO" id="GO:0005975">
    <property type="term" value="P:carbohydrate metabolic process"/>
    <property type="evidence" value="ECO:0007669"/>
    <property type="project" value="InterPro"/>
</dbReference>
<dbReference type="PRINTS" id="PR00133">
    <property type="entry name" value="GLHYDRLASE3"/>
</dbReference>
<reference evidence="5 6" key="1">
    <citation type="submission" date="2019-02" db="EMBL/GenBank/DDBJ databases">
        <title>Siculibacillus lacustris gen. nov., sp. nov., a new rosette-forming bacterium isolated from a freshwater crater lake (Lake St. Ana, Romania).</title>
        <authorList>
            <person name="Felfoldi T."/>
            <person name="Marton Z."/>
            <person name="Szabo A."/>
            <person name="Mentes A."/>
            <person name="Boka K."/>
            <person name="Marialigeti K."/>
            <person name="Mathe I."/>
            <person name="Koncz M."/>
            <person name="Schumann P."/>
            <person name="Toth E."/>
        </authorList>
    </citation>
    <scope>NUCLEOTIDE SEQUENCE [LARGE SCALE GENOMIC DNA]</scope>
    <source>
        <strain evidence="5 6">SA-279</strain>
    </source>
</reference>
<dbReference type="AlphaFoldDB" id="A0A4Q9VLD7"/>
<evidence type="ECO:0000256" key="2">
    <source>
        <dbReference type="ARBA" id="ARBA00022801"/>
    </source>
</evidence>
<comment type="similarity">
    <text evidence="1">Belongs to the glycosyl hydrolase 3 family.</text>
</comment>